<gene>
    <name evidence="1" type="ORF">LJ739_19050</name>
</gene>
<dbReference type="Proteomes" id="UP001520878">
    <property type="component" value="Unassembled WGS sequence"/>
</dbReference>
<protein>
    <submittedName>
        <fullName evidence="1">Uncharacterized protein</fullName>
    </submittedName>
</protein>
<name>A0ABS8GCV3_9ALTE</name>
<organism evidence="1 2">
    <name type="scientific">Fluctibacter halophilus</name>
    <dbReference type="NCBI Taxonomy" id="226011"/>
    <lineage>
        <taxon>Bacteria</taxon>
        <taxon>Pseudomonadati</taxon>
        <taxon>Pseudomonadota</taxon>
        <taxon>Gammaproteobacteria</taxon>
        <taxon>Alteromonadales</taxon>
        <taxon>Alteromonadaceae</taxon>
        <taxon>Fluctibacter</taxon>
    </lineage>
</organism>
<reference evidence="1 2" key="1">
    <citation type="submission" date="2021-10" db="EMBL/GenBank/DDBJ databases">
        <title>Draft genome of Aestuariibacter halophilus JC2043.</title>
        <authorList>
            <person name="Emsley S.A."/>
            <person name="Pfannmuller K.M."/>
            <person name="Ushijima B."/>
            <person name="Saw J.H."/>
            <person name="Videau P."/>
        </authorList>
    </citation>
    <scope>NUCLEOTIDE SEQUENCE [LARGE SCALE GENOMIC DNA]</scope>
    <source>
        <strain evidence="1 2">JC2043</strain>
    </source>
</reference>
<keyword evidence="2" id="KW-1185">Reference proteome</keyword>
<proteinExistence type="predicted"/>
<dbReference type="RefSeq" id="WP_229163180.1">
    <property type="nucleotide sequence ID" value="NZ_JAJEWP010000014.1"/>
</dbReference>
<evidence type="ECO:0000313" key="1">
    <source>
        <dbReference type="EMBL" id="MCC2618357.1"/>
    </source>
</evidence>
<evidence type="ECO:0000313" key="2">
    <source>
        <dbReference type="Proteomes" id="UP001520878"/>
    </source>
</evidence>
<comment type="caution">
    <text evidence="1">The sequence shown here is derived from an EMBL/GenBank/DDBJ whole genome shotgun (WGS) entry which is preliminary data.</text>
</comment>
<dbReference type="EMBL" id="JAJEWP010000014">
    <property type="protein sequence ID" value="MCC2618357.1"/>
    <property type="molecule type" value="Genomic_DNA"/>
</dbReference>
<accession>A0ABS8GCV3</accession>
<sequence>MNLLRKYIPEYSGHVKSIEYFEDNKVLEVIFFDKPVEFNPVLRLRFEGISGLNVDNYDLDENCIELVIGLDLLQGRYCLHTDQREFIFKAKSIESCNLAT</sequence>